<feature type="domain" description="GCVT N-terminal" evidence="13">
    <location>
        <begin position="94"/>
        <end position="371"/>
    </location>
</feature>
<dbReference type="GO" id="GO:0005739">
    <property type="term" value="C:mitochondrion"/>
    <property type="evidence" value="ECO:0007669"/>
    <property type="project" value="UniProtKB-SubCell"/>
</dbReference>
<evidence type="ECO:0000256" key="12">
    <source>
        <dbReference type="RuleBase" id="RU003981"/>
    </source>
</evidence>
<keyword evidence="16" id="KW-1185">Reference proteome</keyword>
<dbReference type="InterPro" id="IPR006222">
    <property type="entry name" value="GCVT_N"/>
</dbReference>
<evidence type="ECO:0000256" key="3">
    <source>
        <dbReference type="ARBA" id="ARBA00011690"/>
    </source>
</evidence>
<dbReference type="InterPro" id="IPR029043">
    <property type="entry name" value="GcvT/YgfZ_C"/>
</dbReference>
<dbReference type="Gene3D" id="3.30.70.1400">
    <property type="entry name" value="Aminomethyltransferase beta-barrel domains"/>
    <property type="match status" value="1"/>
</dbReference>
<evidence type="ECO:0000256" key="9">
    <source>
        <dbReference type="ARBA" id="ARBA00031395"/>
    </source>
</evidence>
<feature type="binding site" evidence="11">
    <location>
        <position position="305"/>
    </location>
    <ligand>
        <name>substrate</name>
    </ligand>
</feature>
<dbReference type="Pfam" id="PF01571">
    <property type="entry name" value="GCV_T"/>
    <property type="match status" value="1"/>
</dbReference>
<dbReference type="EMBL" id="JACCJC010000030">
    <property type="protein sequence ID" value="KAF6234384.1"/>
    <property type="molecule type" value="Genomic_DNA"/>
</dbReference>
<comment type="function">
    <text evidence="12">The glycine cleavage system catalyzes the degradation of glycine.</text>
</comment>
<comment type="subunit">
    <text evidence="3 12">The glycine cleavage system is composed of four proteins: P, T, L and H.</text>
</comment>
<dbReference type="SUPFAM" id="SSF103025">
    <property type="entry name" value="Folate-binding domain"/>
    <property type="match status" value="1"/>
</dbReference>
<comment type="catalytic activity">
    <reaction evidence="10 12">
        <text>N(6)-[(R)-S(8)-aminomethyldihydrolipoyl]-L-lysyl-[protein] + (6S)-5,6,7,8-tetrahydrofolate = N(6)-[(R)-dihydrolipoyl]-L-lysyl-[protein] + (6R)-5,10-methylene-5,6,7,8-tetrahydrofolate + NH4(+)</text>
        <dbReference type="Rhea" id="RHEA:16945"/>
        <dbReference type="Rhea" id="RHEA-COMP:10475"/>
        <dbReference type="Rhea" id="RHEA-COMP:10492"/>
        <dbReference type="ChEBI" id="CHEBI:15636"/>
        <dbReference type="ChEBI" id="CHEBI:28938"/>
        <dbReference type="ChEBI" id="CHEBI:57453"/>
        <dbReference type="ChEBI" id="CHEBI:83100"/>
        <dbReference type="ChEBI" id="CHEBI:83143"/>
        <dbReference type="EC" id="2.1.2.10"/>
    </reaction>
</comment>
<dbReference type="InterPro" id="IPR027266">
    <property type="entry name" value="TrmE/GcvT-like"/>
</dbReference>
<dbReference type="Gene3D" id="2.40.30.110">
    <property type="entry name" value="Aminomethyltransferase beta-barrel domains"/>
    <property type="match status" value="1"/>
</dbReference>
<dbReference type="EC" id="2.1.2.10" evidence="4 12"/>
<dbReference type="Gene3D" id="4.10.1250.10">
    <property type="entry name" value="Aminomethyltransferase fragment"/>
    <property type="match status" value="1"/>
</dbReference>
<protein>
    <recommendedName>
        <fullName evidence="4 12">Aminomethyltransferase</fullName>
        <ecNumber evidence="4 12">2.1.2.10</ecNumber>
    </recommendedName>
    <alternativeName>
        <fullName evidence="9 12">Glycine cleavage system T protein</fullName>
    </alternativeName>
</protein>
<dbReference type="GO" id="GO:0006546">
    <property type="term" value="P:glycine catabolic process"/>
    <property type="evidence" value="ECO:0007669"/>
    <property type="project" value="InterPro"/>
</dbReference>
<keyword evidence="8 12" id="KW-0496">Mitochondrion</keyword>
<dbReference type="InterPro" id="IPR028896">
    <property type="entry name" value="GcvT/YgfZ/DmdA"/>
</dbReference>
<dbReference type="Gene3D" id="3.30.1360.120">
    <property type="entry name" value="Probable tRNA modification gtpase trme, domain 1"/>
    <property type="match status" value="1"/>
</dbReference>
<proteinExistence type="inferred from homology"/>
<dbReference type="GO" id="GO:0004047">
    <property type="term" value="F:aminomethyltransferase activity"/>
    <property type="evidence" value="ECO:0007669"/>
    <property type="project" value="UniProtKB-EC"/>
</dbReference>
<dbReference type="PANTHER" id="PTHR43757">
    <property type="entry name" value="AMINOMETHYLTRANSFERASE"/>
    <property type="match status" value="1"/>
</dbReference>
<dbReference type="FunFam" id="3.30.70.1400:FF:000001">
    <property type="entry name" value="Aminomethyltransferase"/>
    <property type="match status" value="1"/>
</dbReference>
<evidence type="ECO:0000256" key="8">
    <source>
        <dbReference type="ARBA" id="ARBA00023128"/>
    </source>
</evidence>
<evidence type="ECO:0000256" key="1">
    <source>
        <dbReference type="ARBA" id="ARBA00004173"/>
    </source>
</evidence>
<dbReference type="InterPro" id="IPR013977">
    <property type="entry name" value="GcvT_C"/>
</dbReference>
<gene>
    <name evidence="15" type="ORF">HO173_007417</name>
</gene>
<dbReference type="NCBIfam" id="TIGR00528">
    <property type="entry name" value="gcvT"/>
    <property type="match status" value="1"/>
</dbReference>
<evidence type="ECO:0000256" key="6">
    <source>
        <dbReference type="ARBA" id="ARBA00022679"/>
    </source>
</evidence>
<dbReference type="OrthoDB" id="10263536at2759"/>
<dbReference type="AlphaFoldDB" id="A0A8H6FTF2"/>
<keyword evidence="6 12" id="KW-0808">Transferase</keyword>
<dbReference type="GO" id="GO:0005960">
    <property type="term" value="C:glycine cleavage complex"/>
    <property type="evidence" value="ECO:0007669"/>
    <property type="project" value="InterPro"/>
</dbReference>
<keyword evidence="7 12" id="KW-0809">Transit peptide</keyword>
<organism evidence="15 16">
    <name type="scientific">Letharia columbiana</name>
    <dbReference type="NCBI Taxonomy" id="112416"/>
    <lineage>
        <taxon>Eukaryota</taxon>
        <taxon>Fungi</taxon>
        <taxon>Dikarya</taxon>
        <taxon>Ascomycota</taxon>
        <taxon>Pezizomycotina</taxon>
        <taxon>Lecanoromycetes</taxon>
        <taxon>OSLEUM clade</taxon>
        <taxon>Lecanoromycetidae</taxon>
        <taxon>Lecanorales</taxon>
        <taxon>Lecanorineae</taxon>
        <taxon>Parmeliaceae</taxon>
        <taxon>Letharia</taxon>
    </lineage>
</organism>
<dbReference type="RefSeq" id="XP_037163781.1">
    <property type="nucleotide sequence ID" value="XM_037309321.1"/>
</dbReference>
<evidence type="ECO:0000259" key="13">
    <source>
        <dbReference type="Pfam" id="PF01571"/>
    </source>
</evidence>
<name>A0A8H6FTF2_9LECA</name>
<feature type="domain" description="Aminomethyltransferase C-terminal" evidence="14">
    <location>
        <begin position="401"/>
        <end position="482"/>
    </location>
</feature>
<dbReference type="InterPro" id="IPR006223">
    <property type="entry name" value="GcvT"/>
</dbReference>
<evidence type="ECO:0000256" key="10">
    <source>
        <dbReference type="ARBA" id="ARBA00047665"/>
    </source>
</evidence>
<comment type="similarity">
    <text evidence="2 12">Belongs to the GcvT family.</text>
</comment>
<dbReference type="PIRSF" id="PIRSF006487">
    <property type="entry name" value="GcvT"/>
    <property type="match status" value="1"/>
</dbReference>
<evidence type="ECO:0000259" key="14">
    <source>
        <dbReference type="Pfam" id="PF08669"/>
    </source>
</evidence>
<dbReference type="Pfam" id="PF08669">
    <property type="entry name" value="GCV_T_C"/>
    <property type="match status" value="1"/>
</dbReference>
<reference evidence="15 16" key="1">
    <citation type="journal article" date="2020" name="Genomics">
        <title>Complete, high-quality genomes from long-read metagenomic sequencing of two wolf lichen thalli reveals enigmatic genome architecture.</title>
        <authorList>
            <person name="McKenzie S.K."/>
            <person name="Walston R.F."/>
            <person name="Allen J.L."/>
        </authorList>
    </citation>
    <scope>NUCLEOTIDE SEQUENCE [LARGE SCALE GENOMIC DNA]</scope>
    <source>
        <strain evidence="15">WasteWater2</strain>
    </source>
</reference>
<dbReference type="Proteomes" id="UP000578531">
    <property type="component" value="Unassembled WGS sequence"/>
</dbReference>
<dbReference type="FunFam" id="2.40.30.110:FF:000002">
    <property type="entry name" value="Aminomethyltransferase"/>
    <property type="match status" value="1"/>
</dbReference>
<comment type="caution">
    <text evidence="15">The sequence shown here is derived from an EMBL/GenBank/DDBJ whole genome shotgun (WGS) entry which is preliminary data.</text>
</comment>
<sequence>MKMIKCVRAGSGVASKTLELGGKPALFRSISTSAIVRVDATLNASASTSRPGVASCLLRHGPVLRVKPAGLPPQCRQASSDASTSDGGLNHTALHELHVRNGGKMVPFGGYSMPVQYSDLGVGDSHKWTREKASLFDVGHMVQHRMSGPGAAPLLEKITPSSTASLQTDHSTLSCLLHPATGGIVDDTVITRLGPELFYLVTNAACKANDMAYLEEQIESRDTSHGTVEWEVLNDWGLVALQGPLSADILQRALVTAGVEDVDLQALYFGQCIHVTLNLSPKQSSNTDTPILISRGGYTGEDGFEISIPPALTVAFTTHLLESGGRERLRLAGLGARDSLRLEAGMCLYGHDLDDKTTPVEAGLSWIVHKDRRANGGFHGDETILRQLRPVKDGGSAPKHRRVGLIVEGAPAREGAEITNPASPISAEVVGRVTSGCPSPTLGKNIAMGYVKTPLHKAGTPIEVLVRGKRRKAEVVKMPFVKSQYWKQAAGTSPG</sequence>
<evidence type="ECO:0000256" key="2">
    <source>
        <dbReference type="ARBA" id="ARBA00008609"/>
    </source>
</evidence>
<evidence type="ECO:0000256" key="11">
    <source>
        <dbReference type="PIRSR" id="PIRSR006487-1"/>
    </source>
</evidence>
<dbReference type="FunFam" id="4.10.1250.10:FF:000002">
    <property type="entry name" value="Aminomethyltransferase"/>
    <property type="match status" value="1"/>
</dbReference>
<evidence type="ECO:0000313" key="16">
    <source>
        <dbReference type="Proteomes" id="UP000578531"/>
    </source>
</evidence>
<dbReference type="SUPFAM" id="SSF101790">
    <property type="entry name" value="Aminomethyltransferase beta-barrel domain"/>
    <property type="match status" value="1"/>
</dbReference>
<evidence type="ECO:0000313" key="15">
    <source>
        <dbReference type="EMBL" id="KAF6234384.1"/>
    </source>
</evidence>
<dbReference type="GeneID" id="59289074"/>
<evidence type="ECO:0000256" key="5">
    <source>
        <dbReference type="ARBA" id="ARBA00022576"/>
    </source>
</evidence>
<accession>A0A8H6FTF2</accession>
<dbReference type="GO" id="GO:0008483">
    <property type="term" value="F:transaminase activity"/>
    <property type="evidence" value="ECO:0007669"/>
    <property type="project" value="UniProtKB-KW"/>
</dbReference>
<keyword evidence="5 12" id="KW-0032">Aminotransferase</keyword>
<dbReference type="PANTHER" id="PTHR43757:SF2">
    <property type="entry name" value="AMINOMETHYLTRANSFERASE, MITOCHONDRIAL"/>
    <property type="match status" value="1"/>
</dbReference>
<comment type="subcellular location">
    <subcellularLocation>
        <location evidence="1 12">Mitochondrion</location>
    </subcellularLocation>
</comment>
<evidence type="ECO:0000256" key="7">
    <source>
        <dbReference type="ARBA" id="ARBA00022946"/>
    </source>
</evidence>
<evidence type="ECO:0000256" key="4">
    <source>
        <dbReference type="ARBA" id="ARBA00012616"/>
    </source>
</evidence>